<accession>A0A834RIN1</accession>
<feature type="domain" description="G-protein coupled receptors family 1 profile" evidence="15">
    <location>
        <begin position="616"/>
        <end position="887"/>
    </location>
</feature>
<dbReference type="SUPFAM" id="SSF81321">
    <property type="entry name" value="Family A G protein-coupled receptor-like"/>
    <property type="match status" value="1"/>
</dbReference>
<dbReference type="EMBL" id="WVUK01000053">
    <property type="protein sequence ID" value="KAF7494318.1"/>
    <property type="molecule type" value="Genomic_DNA"/>
</dbReference>
<evidence type="ECO:0000256" key="1">
    <source>
        <dbReference type="ARBA" id="ARBA00004651"/>
    </source>
</evidence>
<dbReference type="PANTHER" id="PTHR24372:SF77">
    <property type="entry name" value="G-PROTEIN COUPLED RECEPTORS FAMILY 1 PROFILE DOMAIN-CONTAINING PROTEIN"/>
    <property type="match status" value="1"/>
</dbReference>
<keyword evidence="5 14" id="KW-0812">Transmembrane</keyword>
<dbReference type="GO" id="GO:0005886">
    <property type="term" value="C:plasma membrane"/>
    <property type="evidence" value="ECO:0007669"/>
    <property type="project" value="UniProtKB-SubCell"/>
</dbReference>
<evidence type="ECO:0000256" key="6">
    <source>
        <dbReference type="ARBA" id="ARBA00022737"/>
    </source>
</evidence>
<dbReference type="Gene3D" id="4.10.400.10">
    <property type="entry name" value="Low-density Lipoprotein Receptor"/>
    <property type="match status" value="5"/>
</dbReference>
<dbReference type="GO" id="GO:0007189">
    <property type="term" value="P:adenylate cyclase-activating G protein-coupled receptor signaling pathway"/>
    <property type="evidence" value="ECO:0007669"/>
    <property type="project" value="TreeGrafter"/>
</dbReference>
<comment type="similarity">
    <text evidence="2">Belongs to the G-protein coupled receptor 1 family.</text>
</comment>
<evidence type="ECO:0000256" key="3">
    <source>
        <dbReference type="ARBA" id="ARBA00022475"/>
    </source>
</evidence>
<reference evidence="16" key="2">
    <citation type="submission" date="2020-01" db="EMBL/GenBank/DDBJ databases">
        <authorList>
            <person name="Korhonen P.K.K."/>
            <person name="Guangxu M.G."/>
            <person name="Wang T.W."/>
            <person name="Stroehlein A.J.S."/>
            <person name="Young N.D."/>
            <person name="Ang C.-S.A."/>
            <person name="Fernando D.W.F."/>
            <person name="Lu H.L."/>
            <person name="Taylor S.T."/>
            <person name="Ehtesham M.E.M."/>
            <person name="Najaraj S.H.N."/>
            <person name="Harsha G.H.G."/>
            <person name="Madugundu A.M."/>
            <person name="Renuse S.R."/>
            <person name="Holt D.H."/>
            <person name="Pandey A.P."/>
            <person name="Papenfuss A.P."/>
            <person name="Gasser R.B.G."/>
            <person name="Fischer K.F."/>
        </authorList>
    </citation>
    <scope>NUCLEOTIDE SEQUENCE</scope>
    <source>
        <strain evidence="16">SSS_KF_BRIS2020</strain>
    </source>
</reference>
<evidence type="ECO:0000256" key="13">
    <source>
        <dbReference type="PROSITE-ProRule" id="PRU00124"/>
    </source>
</evidence>
<name>A0A834RIN1_SARSC</name>
<feature type="transmembrane region" description="Helical" evidence="14">
    <location>
        <begin position="601"/>
        <end position="623"/>
    </location>
</feature>
<evidence type="ECO:0000256" key="11">
    <source>
        <dbReference type="ARBA" id="ARBA00023170"/>
    </source>
</evidence>
<dbReference type="Proteomes" id="UP000070412">
    <property type="component" value="Unassembled WGS sequence"/>
</dbReference>
<dbReference type="EnsemblMetazoa" id="SSS_6157s_mrna">
    <property type="protein sequence ID" value="KAF7494318.1"/>
    <property type="gene ID" value="SSS_6157"/>
</dbReference>
<evidence type="ECO:0000256" key="4">
    <source>
        <dbReference type="ARBA" id="ARBA00022614"/>
    </source>
</evidence>
<feature type="disulfide bond" evidence="13">
    <location>
        <begin position="170"/>
        <end position="185"/>
    </location>
</feature>
<feature type="transmembrane region" description="Helical" evidence="14">
    <location>
        <begin position="635"/>
        <end position="656"/>
    </location>
</feature>
<dbReference type="PROSITE" id="PS50068">
    <property type="entry name" value="LDLRA_2"/>
    <property type="match status" value="5"/>
</dbReference>
<keyword evidence="12" id="KW-0807">Transducer</keyword>
<dbReference type="SUPFAM" id="SSF52058">
    <property type="entry name" value="L domain-like"/>
    <property type="match status" value="1"/>
</dbReference>
<keyword evidence="4" id="KW-0433">Leucine-rich repeat</keyword>
<feature type="disulfide bond" evidence="13">
    <location>
        <begin position="39"/>
        <end position="51"/>
    </location>
</feature>
<dbReference type="InterPro" id="IPR002172">
    <property type="entry name" value="LDrepeatLR_classA_rpt"/>
</dbReference>
<evidence type="ECO:0000256" key="8">
    <source>
        <dbReference type="ARBA" id="ARBA00023040"/>
    </source>
</evidence>
<evidence type="ECO:0000256" key="14">
    <source>
        <dbReference type="SAM" id="Phobius"/>
    </source>
</evidence>
<feature type="disulfide bond" evidence="13">
    <location>
        <begin position="237"/>
        <end position="255"/>
    </location>
</feature>
<dbReference type="InterPro" id="IPR017452">
    <property type="entry name" value="GPCR_Rhodpsn_7TM"/>
</dbReference>
<dbReference type="SUPFAM" id="SSF57424">
    <property type="entry name" value="LDL receptor-like module"/>
    <property type="match status" value="3"/>
</dbReference>
<feature type="disulfide bond" evidence="13">
    <location>
        <begin position="197"/>
        <end position="215"/>
    </location>
</feature>
<dbReference type="PROSITE" id="PS51450">
    <property type="entry name" value="LRR"/>
    <property type="match status" value="1"/>
</dbReference>
<feature type="disulfide bond" evidence="13">
    <location>
        <begin position="249"/>
        <end position="264"/>
    </location>
</feature>
<feature type="transmembrane region" description="Helical" evidence="14">
    <location>
        <begin position="867"/>
        <end position="887"/>
    </location>
</feature>
<dbReference type="GO" id="GO:0009755">
    <property type="term" value="P:hormone-mediated signaling pathway"/>
    <property type="evidence" value="ECO:0007669"/>
    <property type="project" value="TreeGrafter"/>
</dbReference>
<proteinExistence type="inferred from homology"/>
<evidence type="ECO:0000256" key="12">
    <source>
        <dbReference type="ARBA" id="ARBA00023224"/>
    </source>
</evidence>
<keyword evidence="9 14" id="KW-0472">Membrane</keyword>
<evidence type="ECO:0000256" key="9">
    <source>
        <dbReference type="ARBA" id="ARBA00023136"/>
    </source>
</evidence>
<dbReference type="InterPro" id="IPR023415">
    <property type="entry name" value="LDLR_class-A_CS"/>
</dbReference>
<keyword evidence="6" id="KW-0677">Repeat</keyword>
<dbReference type="SMART" id="SM00369">
    <property type="entry name" value="LRR_TYP"/>
    <property type="match status" value="5"/>
</dbReference>
<dbReference type="CDD" id="cd15137">
    <property type="entry name" value="7tmA_Relaxin_R"/>
    <property type="match status" value="1"/>
</dbReference>
<evidence type="ECO:0000256" key="7">
    <source>
        <dbReference type="ARBA" id="ARBA00022989"/>
    </source>
</evidence>
<feature type="transmembrane region" description="Helical" evidence="14">
    <location>
        <begin position="724"/>
        <end position="744"/>
    </location>
</feature>
<evidence type="ECO:0000313" key="16">
    <source>
        <dbReference type="EMBL" id="KAF7494318.1"/>
    </source>
</evidence>
<dbReference type="CDD" id="cd00112">
    <property type="entry name" value="LDLa"/>
    <property type="match status" value="3"/>
</dbReference>
<dbReference type="Pfam" id="PF13855">
    <property type="entry name" value="LRR_8"/>
    <property type="match status" value="1"/>
</dbReference>
<comment type="caution">
    <text evidence="13">Lacks conserved residue(s) required for the propagation of feature annotation.</text>
</comment>
<protein>
    <submittedName>
        <fullName evidence="16">Putative G-protein coupled receptor</fullName>
    </submittedName>
</protein>
<dbReference type="InterPro" id="IPR001611">
    <property type="entry name" value="Leu-rich_rpt"/>
</dbReference>
<comment type="subcellular location">
    <subcellularLocation>
        <location evidence="1">Cell membrane</location>
        <topology evidence="1">Multi-pass membrane protein</topology>
    </subcellularLocation>
</comment>
<dbReference type="PRINTS" id="PR00261">
    <property type="entry name" value="LDLRECEPTOR"/>
</dbReference>
<dbReference type="InterPro" id="IPR000276">
    <property type="entry name" value="GPCR_Rhodpsn"/>
</dbReference>
<gene>
    <name evidence="16" type="ORF">SSS_6157</name>
</gene>
<dbReference type="Pfam" id="PF00001">
    <property type="entry name" value="7tm_1"/>
    <property type="match status" value="1"/>
</dbReference>
<evidence type="ECO:0000256" key="2">
    <source>
        <dbReference type="ARBA" id="ARBA00010663"/>
    </source>
</evidence>
<dbReference type="OrthoDB" id="6022531at2759"/>
<reference evidence="17" key="3">
    <citation type="submission" date="2022-06" db="UniProtKB">
        <authorList>
            <consortium name="EnsemblMetazoa"/>
        </authorList>
    </citation>
    <scope>IDENTIFICATION</scope>
</reference>
<feature type="disulfide bond" evidence="13">
    <location>
        <begin position="190"/>
        <end position="202"/>
    </location>
</feature>
<feature type="disulfide bond" evidence="13">
    <location>
        <begin position="230"/>
        <end position="242"/>
    </location>
</feature>
<dbReference type="SMART" id="SM00192">
    <property type="entry name" value="LDLa"/>
    <property type="match status" value="8"/>
</dbReference>
<evidence type="ECO:0000259" key="15">
    <source>
        <dbReference type="PROSITE" id="PS50262"/>
    </source>
</evidence>
<dbReference type="InterPro" id="IPR003591">
    <property type="entry name" value="Leu-rich_rpt_typical-subtyp"/>
</dbReference>
<dbReference type="Gene3D" id="1.20.1070.10">
    <property type="entry name" value="Rhodopsin 7-helix transmembrane proteins"/>
    <property type="match status" value="1"/>
</dbReference>
<dbReference type="InterPro" id="IPR032675">
    <property type="entry name" value="LRR_dom_sf"/>
</dbReference>
<evidence type="ECO:0000256" key="10">
    <source>
        <dbReference type="ARBA" id="ARBA00023157"/>
    </source>
</evidence>
<evidence type="ECO:0000313" key="17">
    <source>
        <dbReference type="EnsemblMetazoa" id="KAF7494318.1"/>
    </source>
</evidence>
<feature type="transmembrane region" description="Helical" evidence="14">
    <location>
        <begin position="837"/>
        <end position="861"/>
    </location>
</feature>
<dbReference type="PROSITE" id="PS01209">
    <property type="entry name" value="LDLRA_1"/>
    <property type="match status" value="2"/>
</dbReference>
<dbReference type="GO" id="GO:0008528">
    <property type="term" value="F:G protein-coupled peptide receptor activity"/>
    <property type="evidence" value="ECO:0007669"/>
    <property type="project" value="TreeGrafter"/>
</dbReference>
<sequence length="987" mass="112898">MDFVRCNNSGINVHRSLWCDGRPDCPVNHEDELNCKSECDSNELRCSNSRCIALGNRCDTICDCAGTCEDEIACDQFYKIIDGVKYCSPTQTISCSLSDDGRYVDRCLNKEYVCNGHSDCPKVFDDEYGCLHDGEEKNSLQSYTKESCSTLIDHFWCPIENRCLPSSVRCNFIQECFDGFDEQNCETKQCTEDEFRCLNNQCVPKHQRCNSKFDCFDKSDEIDCNQNFHCPKGTRRCRSGQCIPNEWWCDYFIDCIDESDELDCLDRQRDFVEKKSNITKIGSIFEIGGQKSIIKSESRCDTNTQFQCDNGQCIPIQFRCLLTNNSRSICADRSNLNGCGNFSCQPYADAIKCAGSFCVDQTLKCNERLDCPVLSDWADEQLCPFFCSENRQCPCIDTTINCSDQALSKIPEHIEDQILRMILKGNQLGLNLTLNMFNKLDRMHMIDLSENQIQFIPPGLFRKLWKLRILSLNGNQIRSIREHAFSGLTSLKTLDLSNQRIISLQKNSFNGLRSLKNLDLSNNLLLELYDGVFSGLSNVISIDLHLNKIKNIGSKTFQGLNSLKQINFDEFRFCCLTKFVENCYPPPNEFSSCEDLMSNTILRICIWCLGSIALIGNLFVIMWRLKYQTINRVHSFLIINLALGDLLMGIYLLIIASVDSYYRGLYFIADAYWRQSSLCHFAGFLSTLSSEISVFFLIFITLDRLITITFPFRIYRIHSQQAKWIIVILWTLAILLSGLPLIPIEYFDNFYGRSGVCLALHITHERPNGWEYSVFIFLVLNLISFTFICGSYVWMFFVAKKTQRAASGRCVQSSSSSTIIVATTETRVQKRMAKRMMFIVMTDFFCWMPIISLGIVSLFDVRIPPQIFAWIAVFVLPLNAAINPTLYTLSGLTFSKSCTSISSATTTKSDFCYRKSSPNNNNLRLPMNSSFVPQRTSREVSGSFTSLRKESLAQNHQHYCNNKSFYKDPNLSRQSSNVHIDDNSFEF</sequence>
<organism evidence="16">
    <name type="scientific">Sarcoptes scabiei</name>
    <name type="common">Itch mite</name>
    <name type="synonym">Acarus scabiei</name>
    <dbReference type="NCBI Taxonomy" id="52283"/>
    <lineage>
        <taxon>Eukaryota</taxon>
        <taxon>Metazoa</taxon>
        <taxon>Ecdysozoa</taxon>
        <taxon>Arthropoda</taxon>
        <taxon>Chelicerata</taxon>
        <taxon>Arachnida</taxon>
        <taxon>Acari</taxon>
        <taxon>Acariformes</taxon>
        <taxon>Sarcoptiformes</taxon>
        <taxon>Astigmata</taxon>
        <taxon>Psoroptidia</taxon>
        <taxon>Sarcoptoidea</taxon>
        <taxon>Sarcoptidae</taxon>
        <taxon>Sarcoptinae</taxon>
        <taxon>Sarcoptes</taxon>
    </lineage>
</organism>
<keyword evidence="18" id="KW-1185">Reference proteome</keyword>
<evidence type="ECO:0000256" key="5">
    <source>
        <dbReference type="ARBA" id="ARBA00022692"/>
    </source>
</evidence>
<keyword evidence="7 14" id="KW-1133">Transmembrane helix</keyword>
<keyword evidence="11 16" id="KW-0675">Receptor</keyword>
<dbReference type="AlphaFoldDB" id="A0A834RIN1"/>
<feature type="disulfide bond" evidence="13">
    <location>
        <begin position="209"/>
        <end position="224"/>
    </location>
</feature>
<evidence type="ECO:0000313" key="18">
    <source>
        <dbReference type="Proteomes" id="UP000070412"/>
    </source>
</evidence>
<dbReference type="PANTHER" id="PTHR24372">
    <property type="entry name" value="GLYCOPROTEIN HORMONE RECEPTOR"/>
    <property type="match status" value="1"/>
</dbReference>
<dbReference type="Pfam" id="PF00057">
    <property type="entry name" value="Ldl_recept_a"/>
    <property type="match status" value="2"/>
</dbReference>
<feature type="disulfide bond" evidence="13">
    <location>
        <begin position="46"/>
        <end position="64"/>
    </location>
</feature>
<keyword evidence="3" id="KW-1003">Cell membrane</keyword>
<dbReference type="InterPro" id="IPR036055">
    <property type="entry name" value="LDL_receptor-like_sf"/>
</dbReference>
<dbReference type="Gene3D" id="3.80.10.10">
    <property type="entry name" value="Ribonuclease Inhibitor"/>
    <property type="match status" value="2"/>
</dbReference>
<dbReference type="FunFam" id="1.20.1070.10:FF:000333">
    <property type="entry name" value="Relaxin receptor 1"/>
    <property type="match status" value="1"/>
</dbReference>
<dbReference type="PROSITE" id="PS50262">
    <property type="entry name" value="G_PROTEIN_RECEP_F1_2"/>
    <property type="match status" value="1"/>
</dbReference>
<keyword evidence="10 13" id="KW-1015">Disulfide bond</keyword>
<reference evidence="18" key="1">
    <citation type="journal article" date="2020" name="PLoS Negl. Trop. Dis.">
        <title>High-quality nuclear genome for Sarcoptes scabiei-A critical resource for a neglected parasite.</title>
        <authorList>
            <person name="Korhonen P.K."/>
            <person name="Gasser R.B."/>
            <person name="Ma G."/>
            <person name="Wang T."/>
            <person name="Stroehlein A.J."/>
            <person name="Young N.D."/>
            <person name="Ang C.S."/>
            <person name="Fernando D.D."/>
            <person name="Lu H.C."/>
            <person name="Taylor S."/>
            <person name="Reynolds S.L."/>
            <person name="Mofiz E."/>
            <person name="Najaraj S.H."/>
            <person name="Gowda H."/>
            <person name="Madugundu A."/>
            <person name="Renuse S."/>
            <person name="Holt D."/>
            <person name="Pandey A."/>
            <person name="Papenfuss A.T."/>
            <person name="Fischer K."/>
        </authorList>
    </citation>
    <scope>NUCLEOTIDE SEQUENCE [LARGE SCALE GENOMIC DNA]</scope>
</reference>
<feature type="transmembrane region" description="Helical" evidence="14">
    <location>
        <begin position="774"/>
        <end position="799"/>
    </location>
</feature>
<keyword evidence="8" id="KW-0297">G-protein coupled receptor</keyword>